<accession>A0AAD7IYJ5</accession>
<evidence type="ECO:0000256" key="1">
    <source>
        <dbReference type="SAM" id="Phobius"/>
    </source>
</evidence>
<organism evidence="2 3">
    <name type="scientific">Mycena metata</name>
    <dbReference type="NCBI Taxonomy" id="1033252"/>
    <lineage>
        <taxon>Eukaryota</taxon>
        <taxon>Fungi</taxon>
        <taxon>Dikarya</taxon>
        <taxon>Basidiomycota</taxon>
        <taxon>Agaricomycotina</taxon>
        <taxon>Agaricomycetes</taxon>
        <taxon>Agaricomycetidae</taxon>
        <taxon>Agaricales</taxon>
        <taxon>Marasmiineae</taxon>
        <taxon>Mycenaceae</taxon>
        <taxon>Mycena</taxon>
    </lineage>
</organism>
<dbReference type="AlphaFoldDB" id="A0AAD7IYJ5"/>
<keyword evidence="1" id="KW-0472">Membrane</keyword>
<sequence>MNFSSLGGRHLAFRVDANFNSVVGLIVISSLGMVSSAIAVVEPRYRMQAKPWLPQDPGTPSALPLSVSKRNLRHAATCGSTEKSLTIYLSTFLELTNTTCHVHTYLFGVSRIKLAAVLQIGSSTPFVLIYSLSLPYFSPPPIVTLLSYLTRDLDTAQSFPKSI</sequence>
<name>A0AAD7IYJ5_9AGAR</name>
<keyword evidence="1" id="KW-0812">Transmembrane</keyword>
<gene>
    <name evidence="2" type="ORF">B0H16DRAFT_775937</name>
</gene>
<dbReference type="EMBL" id="JARKIB010000056">
    <property type="protein sequence ID" value="KAJ7753216.1"/>
    <property type="molecule type" value="Genomic_DNA"/>
</dbReference>
<feature type="transmembrane region" description="Helical" evidence="1">
    <location>
        <begin position="20"/>
        <end position="41"/>
    </location>
</feature>
<evidence type="ECO:0000313" key="3">
    <source>
        <dbReference type="Proteomes" id="UP001215598"/>
    </source>
</evidence>
<keyword evidence="3" id="KW-1185">Reference proteome</keyword>
<keyword evidence="1" id="KW-1133">Transmembrane helix</keyword>
<dbReference type="Proteomes" id="UP001215598">
    <property type="component" value="Unassembled WGS sequence"/>
</dbReference>
<protein>
    <submittedName>
        <fullName evidence="2">Uncharacterized protein</fullName>
    </submittedName>
</protein>
<comment type="caution">
    <text evidence="2">The sequence shown here is derived from an EMBL/GenBank/DDBJ whole genome shotgun (WGS) entry which is preliminary data.</text>
</comment>
<evidence type="ECO:0000313" key="2">
    <source>
        <dbReference type="EMBL" id="KAJ7753216.1"/>
    </source>
</evidence>
<proteinExistence type="predicted"/>
<reference evidence="2" key="1">
    <citation type="submission" date="2023-03" db="EMBL/GenBank/DDBJ databases">
        <title>Massive genome expansion in bonnet fungi (Mycena s.s.) driven by repeated elements and novel gene families across ecological guilds.</title>
        <authorList>
            <consortium name="Lawrence Berkeley National Laboratory"/>
            <person name="Harder C.B."/>
            <person name="Miyauchi S."/>
            <person name="Viragh M."/>
            <person name="Kuo A."/>
            <person name="Thoen E."/>
            <person name="Andreopoulos B."/>
            <person name="Lu D."/>
            <person name="Skrede I."/>
            <person name="Drula E."/>
            <person name="Henrissat B."/>
            <person name="Morin E."/>
            <person name="Kohler A."/>
            <person name="Barry K."/>
            <person name="LaButti K."/>
            <person name="Morin E."/>
            <person name="Salamov A."/>
            <person name="Lipzen A."/>
            <person name="Mereny Z."/>
            <person name="Hegedus B."/>
            <person name="Baldrian P."/>
            <person name="Stursova M."/>
            <person name="Weitz H."/>
            <person name="Taylor A."/>
            <person name="Grigoriev I.V."/>
            <person name="Nagy L.G."/>
            <person name="Martin F."/>
            <person name="Kauserud H."/>
        </authorList>
    </citation>
    <scope>NUCLEOTIDE SEQUENCE</scope>
    <source>
        <strain evidence="2">CBHHK182m</strain>
    </source>
</reference>